<dbReference type="Pfam" id="PF00106">
    <property type="entry name" value="adh_short"/>
    <property type="match status" value="1"/>
</dbReference>
<evidence type="ECO:0000256" key="1">
    <source>
        <dbReference type="ARBA" id="ARBA00006484"/>
    </source>
</evidence>
<dbReference type="InterPro" id="IPR002347">
    <property type="entry name" value="SDR_fam"/>
</dbReference>
<dbReference type="PRINTS" id="PR00081">
    <property type="entry name" value="GDHRDH"/>
</dbReference>
<dbReference type="OrthoDB" id="9790266at2"/>
<dbReference type="PANTHER" id="PTHR44196:SF1">
    <property type="entry name" value="DEHYDROGENASE_REDUCTASE SDR FAMILY MEMBER 7B"/>
    <property type="match status" value="1"/>
</dbReference>
<comment type="similarity">
    <text evidence="1 3">Belongs to the short-chain dehydrogenases/reductases (SDR) family.</text>
</comment>
<dbReference type="EMBL" id="CP040946">
    <property type="protein sequence ID" value="QDC45103.1"/>
    <property type="molecule type" value="Genomic_DNA"/>
</dbReference>
<reference evidence="5" key="1">
    <citation type="journal article" date="2019" name="ISME J.">
        <title>Evolution in action: habitat transition from sediment to the pelagial leads to genome streamlining in Methylophilaceae.</title>
        <authorList>
            <person name="Salcher M."/>
            <person name="Schaefle D."/>
            <person name="Kaspar M."/>
            <person name="Neuenschwander S.M."/>
            <person name="Ghai R."/>
        </authorList>
    </citation>
    <scope>NUCLEOTIDE SEQUENCE [LARGE SCALE GENOMIC DNA]</scope>
    <source>
        <strain evidence="5">MMS-M-51</strain>
    </source>
</reference>
<name>A0A5B8CV11_9PROT</name>
<keyword evidence="5" id="KW-1185">Reference proteome</keyword>
<dbReference type="Proteomes" id="UP000311008">
    <property type="component" value="Chromosome"/>
</dbReference>
<dbReference type="RefSeq" id="WP_140004427.1">
    <property type="nucleotide sequence ID" value="NZ_CP040946.1"/>
</dbReference>
<dbReference type="KEGG" id="mmec:FIU01_11610"/>
<evidence type="ECO:0000313" key="5">
    <source>
        <dbReference type="Proteomes" id="UP000311008"/>
    </source>
</evidence>
<dbReference type="PIRSF" id="PIRSF000126">
    <property type="entry name" value="11-beta-HSD1"/>
    <property type="match status" value="1"/>
</dbReference>
<gene>
    <name evidence="4" type="ORF">FIU01_11610</name>
</gene>
<dbReference type="PROSITE" id="PS00061">
    <property type="entry name" value="ADH_SHORT"/>
    <property type="match status" value="1"/>
</dbReference>
<evidence type="ECO:0000313" key="4">
    <source>
        <dbReference type="EMBL" id="QDC45103.1"/>
    </source>
</evidence>
<evidence type="ECO:0000256" key="2">
    <source>
        <dbReference type="ARBA" id="ARBA00023002"/>
    </source>
</evidence>
<dbReference type="GO" id="GO:0016491">
    <property type="term" value="F:oxidoreductase activity"/>
    <property type="evidence" value="ECO:0007669"/>
    <property type="project" value="UniProtKB-KW"/>
</dbReference>
<accession>A0A5B8CV11</accession>
<dbReference type="GO" id="GO:0016020">
    <property type="term" value="C:membrane"/>
    <property type="evidence" value="ECO:0007669"/>
    <property type="project" value="TreeGrafter"/>
</dbReference>
<dbReference type="Gene3D" id="3.40.50.720">
    <property type="entry name" value="NAD(P)-binding Rossmann-like Domain"/>
    <property type="match status" value="1"/>
</dbReference>
<dbReference type="SUPFAM" id="SSF51735">
    <property type="entry name" value="NAD(P)-binding Rossmann-fold domains"/>
    <property type="match status" value="1"/>
</dbReference>
<keyword evidence="2" id="KW-0560">Oxidoreductase</keyword>
<dbReference type="PANTHER" id="PTHR44196">
    <property type="entry name" value="DEHYDROGENASE/REDUCTASE SDR FAMILY MEMBER 7B"/>
    <property type="match status" value="1"/>
</dbReference>
<dbReference type="NCBIfam" id="NF006565">
    <property type="entry name" value="PRK09072.1"/>
    <property type="match status" value="1"/>
</dbReference>
<evidence type="ECO:0000256" key="3">
    <source>
        <dbReference type="RuleBase" id="RU000363"/>
    </source>
</evidence>
<dbReference type="InterPro" id="IPR036291">
    <property type="entry name" value="NAD(P)-bd_dom_sf"/>
</dbReference>
<dbReference type="AlphaFoldDB" id="A0A5B8CV11"/>
<organism evidence="4 5">
    <name type="scientific">Methylophilus medardicus</name>
    <dbReference type="NCBI Taxonomy" id="2588534"/>
    <lineage>
        <taxon>Bacteria</taxon>
        <taxon>Pseudomonadati</taxon>
        <taxon>Pseudomonadota</taxon>
        <taxon>Betaproteobacteria</taxon>
        <taxon>Nitrosomonadales</taxon>
        <taxon>Methylophilaceae</taxon>
        <taxon>Methylophilus</taxon>
    </lineage>
</organism>
<sequence length="263" mass="28414">MELNHLHVVLTGATGGLGSTLALALAAKGAVVGLVGRDPVKLHALQKRIAANGGQSHIIVTDLAQTNMAAQVLKQSLREMGHVDLLINNAGMIEFTEFAHQTEASIDNIVHTNVTATLVLSREFVAYFLQRGHGHLAFVGSIFGSLGFPHFATYCASKFAVHGFSQALRRELIDSNIGVTYIAPRAIATPMNDDRTNAMWQAAGQAVDSPQVVTDKILQALINNQQEVFIGQPQSFFAWLNGLAPRLVNIGLKQQTRLAKKFL</sequence>
<dbReference type="PRINTS" id="PR00080">
    <property type="entry name" value="SDRFAMILY"/>
</dbReference>
<proteinExistence type="inferred from homology"/>
<dbReference type="CDD" id="cd05233">
    <property type="entry name" value="SDR_c"/>
    <property type="match status" value="1"/>
</dbReference>
<protein>
    <submittedName>
        <fullName evidence="4">SDR family oxidoreductase</fullName>
    </submittedName>
</protein>
<dbReference type="InterPro" id="IPR020904">
    <property type="entry name" value="Sc_DH/Rdtase_CS"/>
</dbReference>